<gene>
    <name evidence="2" type="ORF">HNQ99_003093</name>
</gene>
<organism evidence="2 3">
    <name type="scientific">Rhizorhapis suberifaciens</name>
    <name type="common">corky root of lettuce</name>
    <dbReference type="NCBI Taxonomy" id="13656"/>
    <lineage>
        <taxon>Bacteria</taxon>
        <taxon>Pseudomonadati</taxon>
        <taxon>Pseudomonadota</taxon>
        <taxon>Alphaproteobacteria</taxon>
        <taxon>Sphingomonadales</taxon>
        <taxon>Sphingomonadaceae</taxon>
        <taxon>Rhizorhapis</taxon>
    </lineage>
</organism>
<name>A0A840HYT8_9SPHN</name>
<evidence type="ECO:0000313" key="3">
    <source>
        <dbReference type="Proteomes" id="UP000575068"/>
    </source>
</evidence>
<keyword evidence="3" id="KW-1185">Reference proteome</keyword>
<dbReference type="EMBL" id="JACHOV010000014">
    <property type="protein sequence ID" value="MBB4642757.1"/>
    <property type="molecule type" value="Genomic_DNA"/>
</dbReference>
<evidence type="ECO:0000256" key="1">
    <source>
        <dbReference type="SAM" id="MobiDB-lite"/>
    </source>
</evidence>
<accession>A0A840HYT8</accession>
<comment type="caution">
    <text evidence="2">The sequence shown here is derived from an EMBL/GenBank/DDBJ whole genome shotgun (WGS) entry which is preliminary data.</text>
</comment>
<reference evidence="2 3" key="1">
    <citation type="submission" date="2020-08" db="EMBL/GenBank/DDBJ databases">
        <title>Genomic Encyclopedia of Type Strains, Phase IV (KMG-IV): sequencing the most valuable type-strain genomes for metagenomic binning, comparative biology and taxonomic classification.</title>
        <authorList>
            <person name="Goeker M."/>
        </authorList>
    </citation>
    <scope>NUCLEOTIDE SEQUENCE [LARGE SCALE GENOMIC DNA]</scope>
    <source>
        <strain evidence="2 3">DSM 7465</strain>
    </source>
</reference>
<proteinExistence type="predicted"/>
<dbReference type="Proteomes" id="UP000575068">
    <property type="component" value="Unassembled WGS sequence"/>
</dbReference>
<protein>
    <submittedName>
        <fullName evidence="2">Uncharacterized protein</fullName>
    </submittedName>
</protein>
<feature type="region of interest" description="Disordered" evidence="1">
    <location>
        <begin position="61"/>
        <end position="81"/>
    </location>
</feature>
<dbReference type="AlphaFoldDB" id="A0A840HYT8"/>
<sequence length="264" mass="28588">MTRLAVFAVGGVILAALFGETHPDFIANPPQSAREACDQLANQSDCRAALALNDLRQNRLPKAAPAPALPDPRRTPGAYDPTITQDNIAATICNPKFVAARKPPPSWTAAATRRIAAAQLPELDPGSLVLDQLVPISLGGAPKDYRNLWLQSWAGQENAEKKDGLETLLNRMVCTGQLSLAAAQEAVAVNWLDTYRRAMTVQNLTRYKLPQQWGAKPQDIQPELVSEPQGESGPIVLDAQIEADSQPYEVPAIPVDGRNSQQME</sequence>
<evidence type="ECO:0000313" key="2">
    <source>
        <dbReference type="EMBL" id="MBB4642757.1"/>
    </source>
</evidence>
<dbReference type="RefSeq" id="WP_184477121.1">
    <property type="nucleotide sequence ID" value="NZ_JACHOV010000014.1"/>
</dbReference>